<comment type="caution">
    <text evidence="1">The sequence shown here is derived from an EMBL/GenBank/DDBJ whole genome shotgun (WGS) entry which is preliminary data.</text>
</comment>
<dbReference type="Proteomes" id="UP001431783">
    <property type="component" value="Unassembled WGS sequence"/>
</dbReference>
<reference evidence="1 2" key="1">
    <citation type="submission" date="2023-03" db="EMBL/GenBank/DDBJ databases">
        <title>Genome insight into feeding habits of ladybird beetles.</title>
        <authorList>
            <person name="Li H.-S."/>
            <person name="Huang Y.-H."/>
            <person name="Pang H."/>
        </authorList>
    </citation>
    <scope>NUCLEOTIDE SEQUENCE [LARGE SCALE GENOMIC DNA]</scope>
    <source>
        <strain evidence="1">SYSU_2023b</strain>
        <tissue evidence="1">Whole body</tissue>
    </source>
</reference>
<dbReference type="EMBL" id="JARQZJ010000002">
    <property type="protein sequence ID" value="KAK9870054.1"/>
    <property type="molecule type" value="Genomic_DNA"/>
</dbReference>
<protein>
    <submittedName>
        <fullName evidence="1">Uncharacterized protein</fullName>
    </submittedName>
</protein>
<proteinExistence type="predicted"/>
<name>A0AAW1TP02_9CUCU</name>
<dbReference type="AlphaFoldDB" id="A0AAW1TP02"/>
<keyword evidence="2" id="KW-1185">Reference proteome</keyword>
<sequence length="110" mass="12609">MAKYNDPSEPLADLACSWPPPTVKKIVSNTAKRAGTQFTILFLDSWGEAERCKSFSGIKNINRYLNLEEKIWMTLFPEECRDEVNEKVYPRCKFGWSVKTKLRSSSDAAQ</sequence>
<organism evidence="1 2">
    <name type="scientific">Henosepilachna vigintioctopunctata</name>
    <dbReference type="NCBI Taxonomy" id="420089"/>
    <lineage>
        <taxon>Eukaryota</taxon>
        <taxon>Metazoa</taxon>
        <taxon>Ecdysozoa</taxon>
        <taxon>Arthropoda</taxon>
        <taxon>Hexapoda</taxon>
        <taxon>Insecta</taxon>
        <taxon>Pterygota</taxon>
        <taxon>Neoptera</taxon>
        <taxon>Endopterygota</taxon>
        <taxon>Coleoptera</taxon>
        <taxon>Polyphaga</taxon>
        <taxon>Cucujiformia</taxon>
        <taxon>Coccinelloidea</taxon>
        <taxon>Coccinellidae</taxon>
        <taxon>Epilachninae</taxon>
        <taxon>Epilachnini</taxon>
        <taxon>Henosepilachna</taxon>
    </lineage>
</organism>
<evidence type="ECO:0000313" key="2">
    <source>
        <dbReference type="Proteomes" id="UP001431783"/>
    </source>
</evidence>
<gene>
    <name evidence="1" type="ORF">WA026_006148</name>
</gene>
<accession>A0AAW1TP02</accession>
<evidence type="ECO:0000313" key="1">
    <source>
        <dbReference type="EMBL" id="KAK9870054.1"/>
    </source>
</evidence>